<accession>A0AAW7YUN3</accession>
<evidence type="ECO:0000256" key="2">
    <source>
        <dbReference type="ARBA" id="ARBA00022679"/>
    </source>
</evidence>
<evidence type="ECO:0000259" key="7">
    <source>
        <dbReference type="Pfam" id="PF00591"/>
    </source>
</evidence>
<feature type="binding site" evidence="6">
    <location>
        <position position="223"/>
    </location>
    <ligand>
        <name>Mg(2+)</name>
        <dbReference type="ChEBI" id="CHEBI:18420"/>
        <label>2</label>
    </ligand>
</feature>
<evidence type="ECO:0000313" key="8">
    <source>
        <dbReference type="EMBL" id="MDO6573833.1"/>
    </source>
</evidence>
<dbReference type="Gene3D" id="1.20.970.10">
    <property type="entry name" value="Transferase, Pyrimidine Nucleoside Phosphorylase, Chain C"/>
    <property type="match status" value="1"/>
</dbReference>
<keyword evidence="6" id="KW-0460">Magnesium</keyword>
<comment type="catalytic activity">
    <reaction evidence="6">
        <text>N-(5-phospho-beta-D-ribosyl)anthranilate + diphosphate = 5-phospho-alpha-D-ribose 1-diphosphate + anthranilate</text>
        <dbReference type="Rhea" id="RHEA:11768"/>
        <dbReference type="ChEBI" id="CHEBI:16567"/>
        <dbReference type="ChEBI" id="CHEBI:18277"/>
        <dbReference type="ChEBI" id="CHEBI:33019"/>
        <dbReference type="ChEBI" id="CHEBI:58017"/>
        <dbReference type="EC" id="2.4.2.18"/>
    </reaction>
</comment>
<feature type="domain" description="Glycosyl transferase family 3" evidence="7">
    <location>
        <begin position="75"/>
        <end position="322"/>
    </location>
</feature>
<dbReference type="GO" id="GO:0004048">
    <property type="term" value="F:anthranilate phosphoribosyltransferase activity"/>
    <property type="evidence" value="ECO:0007669"/>
    <property type="project" value="UniProtKB-UniRule"/>
</dbReference>
<keyword evidence="4 6" id="KW-0822">Tryptophan biosynthesis</keyword>
<dbReference type="GO" id="GO:0000287">
    <property type="term" value="F:magnesium ion binding"/>
    <property type="evidence" value="ECO:0007669"/>
    <property type="project" value="UniProtKB-UniRule"/>
</dbReference>
<feature type="binding site" evidence="6">
    <location>
        <begin position="81"/>
        <end position="82"/>
    </location>
    <ligand>
        <name>5-phospho-alpha-D-ribose 1-diphosphate</name>
        <dbReference type="ChEBI" id="CHEBI:58017"/>
    </ligand>
</feature>
<dbReference type="EMBL" id="JAUOQO010000005">
    <property type="protein sequence ID" value="MDO6573833.1"/>
    <property type="molecule type" value="Genomic_DNA"/>
</dbReference>
<evidence type="ECO:0000256" key="4">
    <source>
        <dbReference type="ARBA" id="ARBA00022822"/>
    </source>
</evidence>
<evidence type="ECO:0000256" key="5">
    <source>
        <dbReference type="ARBA" id="ARBA00023141"/>
    </source>
</evidence>
<evidence type="ECO:0000256" key="1">
    <source>
        <dbReference type="ARBA" id="ARBA00022676"/>
    </source>
</evidence>
<dbReference type="SUPFAM" id="SSF52418">
    <property type="entry name" value="Nucleoside phosphorylase/phosphoribosyltransferase catalytic domain"/>
    <property type="match status" value="1"/>
</dbReference>
<feature type="binding site" evidence="6">
    <location>
        <position position="78"/>
    </location>
    <ligand>
        <name>5-phospho-alpha-D-ribose 1-diphosphate</name>
        <dbReference type="ChEBI" id="CHEBI:58017"/>
    </ligand>
</feature>
<dbReference type="PANTHER" id="PTHR43285:SF2">
    <property type="entry name" value="ANTHRANILATE PHOSPHORIBOSYLTRANSFERASE"/>
    <property type="match status" value="1"/>
</dbReference>
<feature type="binding site" evidence="6">
    <location>
        <position position="223"/>
    </location>
    <ligand>
        <name>Mg(2+)</name>
        <dbReference type="ChEBI" id="CHEBI:18420"/>
        <label>1</label>
    </ligand>
</feature>
<keyword evidence="3 6" id="KW-0479">Metal-binding</keyword>
<evidence type="ECO:0000256" key="6">
    <source>
        <dbReference type="HAMAP-Rule" id="MF_00211"/>
    </source>
</evidence>
<comment type="caution">
    <text evidence="6">Lacks conserved residue(s) required for the propagation of feature annotation.</text>
</comment>
<dbReference type="Proteomes" id="UP001170310">
    <property type="component" value="Unassembled WGS sequence"/>
</dbReference>
<feature type="binding site" evidence="6">
    <location>
        <begin position="88"/>
        <end position="91"/>
    </location>
    <ligand>
        <name>5-phospho-alpha-D-ribose 1-diphosphate</name>
        <dbReference type="ChEBI" id="CHEBI:58017"/>
    </ligand>
</feature>
<organism evidence="8 9">
    <name type="scientific">Staphylococcus pasteuri_A</name>
    <dbReference type="NCBI Taxonomy" id="3062664"/>
    <lineage>
        <taxon>Bacteria</taxon>
        <taxon>Bacillati</taxon>
        <taxon>Bacillota</taxon>
        <taxon>Bacilli</taxon>
        <taxon>Bacillales</taxon>
        <taxon>Staphylococcaceae</taxon>
        <taxon>Staphylococcus</taxon>
    </lineage>
</organism>
<feature type="binding site" evidence="6">
    <location>
        <position position="163"/>
    </location>
    <ligand>
        <name>anthranilate</name>
        <dbReference type="ChEBI" id="CHEBI:16567"/>
        <label>2</label>
    </ligand>
</feature>
<dbReference type="GO" id="GO:0005829">
    <property type="term" value="C:cytosol"/>
    <property type="evidence" value="ECO:0007669"/>
    <property type="project" value="TreeGrafter"/>
</dbReference>
<feature type="binding site" evidence="6">
    <location>
        <begin position="106"/>
        <end position="114"/>
    </location>
    <ligand>
        <name>5-phospho-alpha-D-ribose 1-diphosphate</name>
        <dbReference type="ChEBI" id="CHEBI:58017"/>
    </ligand>
</feature>
<keyword evidence="2 6" id="KW-0808">Transferase</keyword>
<feature type="binding site" evidence="6">
    <location>
        <position position="86"/>
    </location>
    <ligand>
        <name>5-phospho-alpha-D-ribose 1-diphosphate</name>
        <dbReference type="ChEBI" id="CHEBI:58017"/>
    </ligand>
</feature>
<comment type="function">
    <text evidence="6">Catalyzes the transfer of the phosphoribosyl group of 5-phosphorylribose-1-pyrophosphate (PRPP) to anthranilate to yield N-(5'-phosphoribosyl)-anthranilate (PRA).</text>
</comment>
<dbReference type="InterPro" id="IPR005940">
    <property type="entry name" value="Anthranilate_Pribosyl_Tfrase"/>
</dbReference>
<keyword evidence="1 6" id="KW-0328">Glycosyltransferase</keyword>
<dbReference type="GO" id="GO:0000162">
    <property type="term" value="P:L-tryptophan biosynthetic process"/>
    <property type="evidence" value="ECO:0007669"/>
    <property type="project" value="UniProtKB-UniRule"/>
</dbReference>
<dbReference type="Pfam" id="PF00591">
    <property type="entry name" value="Glycos_transf_3"/>
    <property type="match status" value="1"/>
</dbReference>
<keyword evidence="5 6" id="KW-0057">Aromatic amino acid biosynthesis</keyword>
<dbReference type="InterPro" id="IPR000312">
    <property type="entry name" value="Glycosyl_Trfase_fam3"/>
</dbReference>
<comment type="cofactor">
    <cofactor evidence="6">
        <name>Mg(2+)</name>
        <dbReference type="ChEBI" id="CHEBI:18420"/>
    </cofactor>
    <text evidence="6">Binds 2 magnesium ions per monomer.</text>
</comment>
<feature type="binding site" evidence="6">
    <location>
        <position position="222"/>
    </location>
    <ligand>
        <name>Mg(2+)</name>
        <dbReference type="ChEBI" id="CHEBI:18420"/>
        <label>2</label>
    </ligand>
</feature>
<reference evidence="8" key="1">
    <citation type="submission" date="2023-07" db="EMBL/GenBank/DDBJ databases">
        <title>Genome content predicts the carbon catabolic preferences of heterotrophic bacteria.</title>
        <authorList>
            <person name="Gralka M."/>
        </authorList>
    </citation>
    <scope>NUCLEOTIDE SEQUENCE</scope>
    <source>
        <strain evidence="8">E2R20</strain>
    </source>
</reference>
<dbReference type="EC" id="2.4.2.18" evidence="6"/>
<comment type="caution">
    <text evidence="8">The sequence shown here is derived from an EMBL/GenBank/DDBJ whole genome shotgun (WGS) entry which is preliminary data.</text>
</comment>
<comment type="pathway">
    <text evidence="6">Amino-acid biosynthesis; L-tryptophan biosynthesis; L-tryptophan from chorismate: step 2/5.</text>
</comment>
<dbReference type="InterPro" id="IPR035902">
    <property type="entry name" value="Nuc_phospho_transferase"/>
</dbReference>
<comment type="subunit">
    <text evidence="6">Homodimer.</text>
</comment>
<dbReference type="AlphaFoldDB" id="A0AAW7YUN3"/>
<feature type="binding site" evidence="6">
    <location>
        <position position="90"/>
    </location>
    <ligand>
        <name>Mg(2+)</name>
        <dbReference type="ChEBI" id="CHEBI:18420"/>
        <label>1</label>
    </ligand>
</feature>
<dbReference type="PANTHER" id="PTHR43285">
    <property type="entry name" value="ANTHRANILATE PHOSPHORIBOSYLTRANSFERASE"/>
    <property type="match status" value="1"/>
</dbReference>
<dbReference type="RefSeq" id="WP_046466647.1">
    <property type="nucleotide sequence ID" value="NZ_JAUOQO010000005.1"/>
</dbReference>
<protein>
    <recommendedName>
        <fullName evidence="6">Anthranilate phosphoribosyltransferase</fullName>
        <ecNumber evidence="6">2.4.2.18</ecNumber>
    </recommendedName>
</protein>
<keyword evidence="9" id="KW-1185">Reference proteome</keyword>
<dbReference type="HAMAP" id="MF_00211">
    <property type="entry name" value="TrpD"/>
    <property type="match status" value="1"/>
</dbReference>
<feature type="binding site" evidence="6">
    <location>
        <position position="109"/>
    </location>
    <ligand>
        <name>anthranilate</name>
        <dbReference type="ChEBI" id="CHEBI:16567"/>
        <label>1</label>
    </ligand>
</feature>
<proteinExistence type="inferred from homology"/>
<keyword evidence="6" id="KW-0028">Amino-acid biosynthesis</keyword>
<feature type="binding site" evidence="6">
    <location>
        <position position="118"/>
    </location>
    <ligand>
        <name>5-phospho-alpha-D-ribose 1-diphosphate</name>
        <dbReference type="ChEBI" id="CHEBI:58017"/>
    </ligand>
</feature>
<feature type="binding site" evidence="6">
    <location>
        <position position="78"/>
    </location>
    <ligand>
        <name>anthranilate</name>
        <dbReference type="ChEBI" id="CHEBI:16567"/>
        <label>1</label>
    </ligand>
</feature>
<gene>
    <name evidence="6 8" type="primary">trpD</name>
    <name evidence="8" type="ORF">Q4528_06660</name>
</gene>
<evidence type="ECO:0000256" key="3">
    <source>
        <dbReference type="ARBA" id="ARBA00022723"/>
    </source>
</evidence>
<name>A0AAW7YUN3_9STAP</name>
<sequence>MEILQQLEKQQHLNEEDMKSFINLMINPEVENQVKYKALKTYTDKEMQQTELTFLTKSLIKTMYKEQPYYEGAMCVCGTGGDKSGSFNISTTASFIVASAGALIVKHGNKSITSNSGSTDLLNQLNINTTKVNDVINTLQQYNLAFVSATESYPIMKYIQPIRKMMSKPTIFNLVGPLINPFKLTYQVMGIYDPNQLGNVAQTVKDLGRKKAIVLHGAGGMDEASLSGDNLIYEVNAGKDIETYTINAKDFGLRNVSNDTLKGGTPEENKAITVNILNGQDHTSKRDVVVLNAGIALYVAEKVNDIQTGINLAQYLIDSGLAMKQYLRMVGN</sequence>
<comment type="similarity">
    <text evidence="6">Belongs to the anthranilate phosphoribosyltransferase family.</text>
</comment>
<evidence type="ECO:0000313" key="9">
    <source>
        <dbReference type="Proteomes" id="UP001170310"/>
    </source>
</evidence>
<dbReference type="Gene3D" id="3.40.1030.10">
    <property type="entry name" value="Nucleoside phosphorylase/phosphoribosyltransferase catalytic domain"/>
    <property type="match status" value="1"/>
</dbReference>
<dbReference type="NCBIfam" id="TIGR01245">
    <property type="entry name" value="trpD"/>
    <property type="match status" value="1"/>
</dbReference>